<evidence type="ECO:0000313" key="2">
    <source>
        <dbReference type="Proteomes" id="UP001158576"/>
    </source>
</evidence>
<name>A0ABN7RYI2_OIKDI</name>
<sequence length="478" mass="54662">MSEANDEMITTEVELLEKKIFDDIKAKKTDICDLSTLRKKVSIRHRNNTQWTQAESENNSLSQIWKNQRDSVSCVINAAWDAMILLEKVADPLVPSRVKIFTEILDKMPRLATIEVDGVDSSRKMLFYAHLFPALRFYMSTEVVDDYESYLIVENLPLQVSKREELLQILKSKSFEKKLENEQDSLELEEALADPQFSPFVPSDIASDPIELIKKVCHMDGHSRRMKKLLRSIALGIPGDGFPHTNFTPPRVFICSREDRSIAPKNIVADLIASGTRNFSRKNDSEDFCRLALEDTLEFKNSKGMIIALREENVNHPELNRWLTSETTLLKDYPLRKAKQKRLFSLSSHQKWTLNEILSNLPRSIDSKVAIFMLEAARSATDGRLFEKIVDVLKEQASKINLNSEDEEEKSILEAFLQFAEQKLKKTCCYVTSISPNRTDGFPLVAISKSGTRQEEYLNIVPISDSLDESSVAKKFKM</sequence>
<keyword evidence="2" id="KW-1185">Reference proteome</keyword>
<dbReference type="EMBL" id="OU015568">
    <property type="protein sequence ID" value="CAG5088988.1"/>
    <property type="molecule type" value="Genomic_DNA"/>
</dbReference>
<proteinExistence type="predicted"/>
<organism evidence="1 2">
    <name type="scientific">Oikopleura dioica</name>
    <name type="common">Tunicate</name>
    <dbReference type="NCBI Taxonomy" id="34765"/>
    <lineage>
        <taxon>Eukaryota</taxon>
        <taxon>Metazoa</taxon>
        <taxon>Chordata</taxon>
        <taxon>Tunicata</taxon>
        <taxon>Appendicularia</taxon>
        <taxon>Copelata</taxon>
        <taxon>Oikopleuridae</taxon>
        <taxon>Oikopleura</taxon>
    </lineage>
</organism>
<gene>
    <name evidence="1" type="ORF">OKIOD_LOCUS3596</name>
</gene>
<dbReference type="Proteomes" id="UP001158576">
    <property type="component" value="Chromosome PAR"/>
</dbReference>
<evidence type="ECO:0000313" key="1">
    <source>
        <dbReference type="EMBL" id="CAG5088988.1"/>
    </source>
</evidence>
<protein>
    <submittedName>
        <fullName evidence="1">Oidioi.mRNA.OKI2018_I69.PAR.g12038.t1.cds</fullName>
    </submittedName>
</protein>
<accession>A0ABN7RYI2</accession>
<reference evidence="1 2" key="1">
    <citation type="submission" date="2021-04" db="EMBL/GenBank/DDBJ databases">
        <authorList>
            <person name="Bliznina A."/>
        </authorList>
    </citation>
    <scope>NUCLEOTIDE SEQUENCE [LARGE SCALE GENOMIC DNA]</scope>
</reference>